<sequence length="180" mass="19185">MGSVCLSINSTSKPLLGPPTSAAAASTTSSSSSPSSSCRCSLVSFTPMFGSGRLISTSNSNRKSSRQQKQVVCMAPDEEKLTRRNPLDFPIQSPVTTSSLQRCLESLGLCIVPFSPGNSAFAGRSKFCQKNLSCCSAVSSEFTSLSTRFPASHKVAVSFLDTIVRNAIEYDGQPFHSFLH</sequence>
<reference evidence="3" key="1">
    <citation type="journal article" date="2010" name="Nat. Biotechnol.">
        <title>Draft genome sequence of the oilseed species Ricinus communis.</title>
        <authorList>
            <person name="Chan A.P."/>
            <person name="Crabtree J."/>
            <person name="Zhao Q."/>
            <person name="Lorenzi H."/>
            <person name="Orvis J."/>
            <person name="Puiu D."/>
            <person name="Melake-Berhan A."/>
            <person name="Jones K.M."/>
            <person name="Redman J."/>
            <person name="Chen G."/>
            <person name="Cahoon E.B."/>
            <person name="Gedil M."/>
            <person name="Stanke M."/>
            <person name="Haas B.J."/>
            <person name="Wortman J.R."/>
            <person name="Fraser-Liggett C.M."/>
            <person name="Ravel J."/>
            <person name="Rabinowicz P.D."/>
        </authorList>
    </citation>
    <scope>NUCLEOTIDE SEQUENCE [LARGE SCALE GENOMIC DNA]</scope>
    <source>
        <strain evidence="3">cv. Hale</strain>
    </source>
</reference>
<protein>
    <submittedName>
        <fullName evidence="2">Uncharacterized protein</fullName>
    </submittedName>
</protein>
<dbReference type="STRING" id="3988.B9RKS0"/>
<dbReference type="EMBL" id="EQ973784">
    <property type="protein sequence ID" value="EEF48268.1"/>
    <property type="molecule type" value="Genomic_DNA"/>
</dbReference>
<feature type="compositionally biased region" description="Low complexity" evidence="1">
    <location>
        <begin position="18"/>
        <end position="37"/>
    </location>
</feature>
<evidence type="ECO:0000256" key="1">
    <source>
        <dbReference type="SAM" id="MobiDB-lite"/>
    </source>
</evidence>
<proteinExistence type="predicted"/>
<organism evidence="2 3">
    <name type="scientific">Ricinus communis</name>
    <name type="common">Castor bean</name>
    <dbReference type="NCBI Taxonomy" id="3988"/>
    <lineage>
        <taxon>Eukaryota</taxon>
        <taxon>Viridiplantae</taxon>
        <taxon>Streptophyta</taxon>
        <taxon>Embryophyta</taxon>
        <taxon>Tracheophyta</taxon>
        <taxon>Spermatophyta</taxon>
        <taxon>Magnoliopsida</taxon>
        <taxon>eudicotyledons</taxon>
        <taxon>Gunneridae</taxon>
        <taxon>Pentapetalae</taxon>
        <taxon>rosids</taxon>
        <taxon>fabids</taxon>
        <taxon>Malpighiales</taxon>
        <taxon>Euphorbiaceae</taxon>
        <taxon>Acalyphoideae</taxon>
        <taxon>Acalypheae</taxon>
        <taxon>Ricinus</taxon>
    </lineage>
</organism>
<dbReference type="Proteomes" id="UP000008311">
    <property type="component" value="Unassembled WGS sequence"/>
</dbReference>
<feature type="region of interest" description="Disordered" evidence="1">
    <location>
        <begin position="16"/>
        <end position="37"/>
    </location>
</feature>
<dbReference type="PANTHER" id="PTHR35713:SF1">
    <property type="entry name" value="ARGININE_SERINE-RICH-LIKE SPLICING FACTOR"/>
    <property type="match status" value="1"/>
</dbReference>
<accession>B9RKS0</accession>
<dbReference type="InParanoid" id="B9RKS0"/>
<dbReference type="PANTHER" id="PTHR35713">
    <property type="entry name" value="ARGININE/SERINE-RICH-LIKE SPLICING FACTOR"/>
    <property type="match status" value="1"/>
</dbReference>
<keyword evidence="3" id="KW-1185">Reference proteome</keyword>
<evidence type="ECO:0000313" key="3">
    <source>
        <dbReference type="Proteomes" id="UP000008311"/>
    </source>
</evidence>
<dbReference type="AlphaFoldDB" id="B9RKS0"/>
<name>B9RKS0_RICCO</name>
<gene>
    <name evidence="2" type="ORF">RCOM_1053070</name>
</gene>
<evidence type="ECO:0000313" key="2">
    <source>
        <dbReference type="EMBL" id="EEF48268.1"/>
    </source>
</evidence>